<dbReference type="OrthoDB" id="680344at2"/>
<proteinExistence type="predicted"/>
<accession>A0A5B8VGA5</accession>
<dbReference type="KEGG" id="pgin:FRZ67_23070"/>
<dbReference type="AlphaFoldDB" id="A0A5B8VGA5"/>
<organism evidence="1 2">
    <name type="scientific">Panacibacter ginsenosidivorans</name>
    <dbReference type="NCBI Taxonomy" id="1813871"/>
    <lineage>
        <taxon>Bacteria</taxon>
        <taxon>Pseudomonadati</taxon>
        <taxon>Bacteroidota</taxon>
        <taxon>Chitinophagia</taxon>
        <taxon>Chitinophagales</taxon>
        <taxon>Chitinophagaceae</taxon>
        <taxon>Panacibacter</taxon>
    </lineage>
</organism>
<sequence>MKNMQSLGKITETTRNDKSKELLQRHLGYFLDNNLKALITDYTNESVLIAHDTIYTGPEEIKGFFAKLMPHFPKQKSSFEIDETVINGDLVYIIWHGKTPSLDVPFATDTFIIKNDKIQQQTFAGQLKSVG</sequence>
<keyword evidence="2" id="KW-1185">Reference proteome</keyword>
<dbReference type="Proteomes" id="UP000321533">
    <property type="component" value="Chromosome"/>
</dbReference>
<dbReference type="EMBL" id="CP042435">
    <property type="protein sequence ID" value="QEC70042.1"/>
    <property type="molecule type" value="Genomic_DNA"/>
</dbReference>
<dbReference type="SUPFAM" id="SSF54427">
    <property type="entry name" value="NTF2-like"/>
    <property type="match status" value="1"/>
</dbReference>
<protein>
    <submittedName>
        <fullName evidence="1">Nuclear transport factor 2 family protein</fullName>
    </submittedName>
</protein>
<name>A0A5B8VGA5_9BACT</name>
<evidence type="ECO:0000313" key="1">
    <source>
        <dbReference type="EMBL" id="QEC70042.1"/>
    </source>
</evidence>
<dbReference type="InterPro" id="IPR032710">
    <property type="entry name" value="NTF2-like_dom_sf"/>
</dbReference>
<evidence type="ECO:0000313" key="2">
    <source>
        <dbReference type="Proteomes" id="UP000321533"/>
    </source>
</evidence>
<dbReference type="Gene3D" id="3.10.450.50">
    <property type="match status" value="1"/>
</dbReference>
<gene>
    <name evidence="1" type="ORF">FRZ67_23070</name>
</gene>
<reference evidence="1 2" key="1">
    <citation type="journal article" date="2016" name="Int. J. Syst. Evol. Microbiol.">
        <title>Panacibacter ginsenosidivorans gen. nov., sp. nov., with ginsenoside converting activity isolated from soil of a ginseng field.</title>
        <authorList>
            <person name="Siddiqi M.Z."/>
            <person name="Muhammad Shafi S."/>
            <person name="Choi K.D."/>
            <person name="Im W.T."/>
        </authorList>
    </citation>
    <scope>NUCLEOTIDE SEQUENCE [LARGE SCALE GENOMIC DNA]</scope>
    <source>
        <strain evidence="1 2">Gsoil1550</strain>
    </source>
</reference>
<dbReference type="RefSeq" id="WP_147192918.1">
    <property type="nucleotide sequence ID" value="NZ_CP042435.1"/>
</dbReference>